<dbReference type="Proteomes" id="UP000325187">
    <property type="component" value="Unassembled WGS sequence"/>
</dbReference>
<sequence length="70" mass="7835">MSSPSDAYLTLLQQVENALEEALHGGKVPPGHSQRDELESMRREVSAVRRAMLERDIPQEQPMTAAMGMR</sequence>
<dbReference type="RefSeq" id="WP_150000955.1">
    <property type="nucleotide sequence ID" value="NZ_BKCL01000008.1"/>
</dbReference>
<evidence type="ECO:0000313" key="1">
    <source>
        <dbReference type="EMBL" id="GEQ98702.1"/>
    </source>
</evidence>
<protein>
    <submittedName>
        <fullName evidence="2">Uncharacterized protein</fullName>
    </submittedName>
</protein>
<accession>A0A5A7MRM4</accession>
<dbReference type="EMBL" id="BKCL01000008">
    <property type="protein sequence ID" value="GEQ98702.1"/>
    <property type="molecule type" value="Genomic_DNA"/>
</dbReference>
<name>A0A5A7MYD2_9PROT</name>
<organism evidence="2 4">
    <name type="scientific">Iodidimonas gelatinilytica</name>
    <dbReference type="NCBI Taxonomy" id="1236966"/>
    <lineage>
        <taxon>Bacteria</taxon>
        <taxon>Pseudomonadati</taxon>
        <taxon>Pseudomonadota</taxon>
        <taxon>Alphaproteobacteria</taxon>
        <taxon>Iodidimonadales</taxon>
        <taxon>Iodidimonadaceae</taxon>
        <taxon>Iodidimonas</taxon>
    </lineage>
</organism>
<reference evidence="3 4" key="1">
    <citation type="submission" date="2019-09" db="EMBL/GenBank/DDBJ databases">
        <title>NBRP : Genome information of microbial organism related human and environment.</title>
        <authorList>
            <person name="Hattori M."/>
            <person name="Oshima K."/>
            <person name="Inaba H."/>
            <person name="Suda W."/>
            <person name="Sakamoto M."/>
            <person name="Iino T."/>
            <person name="Kitahara M."/>
            <person name="Oshida Y."/>
            <person name="Iida T."/>
            <person name="Kudo T."/>
            <person name="Itoh T."/>
            <person name="Ohkuma M."/>
        </authorList>
    </citation>
    <scope>NUCLEOTIDE SEQUENCE [LARGE SCALE GENOMIC DNA]</scope>
    <source>
        <strain evidence="1 3">Hi-2</strain>
        <strain evidence="2 4">Mie-1</strain>
    </source>
</reference>
<dbReference type="AlphaFoldDB" id="A0A5A7MYD2"/>
<comment type="caution">
    <text evidence="2">The sequence shown here is derived from an EMBL/GenBank/DDBJ whole genome shotgun (WGS) entry which is preliminary data.</text>
</comment>
<evidence type="ECO:0000313" key="3">
    <source>
        <dbReference type="Proteomes" id="UP000322084"/>
    </source>
</evidence>
<proteinExistence type="predicted"/>
<evidence type="ECO:0000313" key="2">
    <source>
        <dbReference type="EMBL" id="GER00848.1"/>
    </source>
</evidence>
<gene>
    <name evidence="1" type="ORF">JCM17844_23390</name>
    <name evidence="2" type="ORF">JCM17845_14710</name>
</gene>
<evidence type="ECO:0000313" key="4">
    <source>
        <dbReference type="Proteomes" id="UP000325187"/>
    </source>
</evidence>
<accession>A0A5A7MYD2</accession>
<keyword evidence="4" id="KW-1185">Reference proteome</keyword>
<dbReference type="Proteomes" id="UP000322084">
    <property type="component" value="Unassembled WGS sequence"/>
</dbReference>
<dbReference type="EMBL" id="BKCM01000006">
    <property type="protein sequence ID" value="GER00848.1"/>
    <property type="molecule type" value="Genomic_DNA"/>
</dbReference>